<sequence length="433" mass="48866">MHEPRQQAATMIRLELKRRFDLDVDPDQTYLPRVDRNTKEQNQHSQAGTQSGISLTEALLREQQDHETPSADAIRTSVSLDEGDHWHIRCAPLSPSSGSILQLDISPLQLRDIAVRTDFTVLYLAQLDKFWKAHEEHYGLLAKIAFLKAATLQHGERSLTDEGLQLAFRAFGVVTGKPWLALTPEDLRTVEAVDPWLESGILDIGQYHATDLVYVTDHTDQKTLLYIPGHSSPLHEFESLPGMKRWFAEQARDALKREVLSTHFRLADRPYSGPHVGLDETLQRLGAWPQCSAWLETWESEHHGNDLDPQQILGTAPQIDTFQTVTARQKNRSYSDALLHIVFDHDMNQPRLFDLSSAVAEFGMALTPLALLKPSLAIPGYALMRDLEHANESFPRRNMFGVINARSTLSANRNPNQDDKPIDPVNQCNAISN</sequence>
<evidence type="ECO:0000313" key="4">
    <source>
        <dbReference type="Proteomes" id="UP000254258"/>
    </source>
</evidence>
<reference evidence="3 4" key="1">
    <citation type="submission" date="2018-07" db="EMBL/GenBank/DDBJ databases">
        <title>Dyella monticola sp. nov. and Dyella psychrodurans sp. nov. isolated from monsoon evergreen broad-leaved forest soil of Dinghu Mountain, China.</title>
        <authorList>
            <person name="Gao Z."/>
            <person name="Qiu L."/>
        </authorList>
    </citation>
    <scope>NUCLEOTIDE SEQUENCE [LARGE SCALE GENOMIC DNA]</scope>
    <source>
        <strain evidence="3 4">4G-K06</strain>
    </source>
</reference>
<evidence type="ECO:0000313" key="3">
    <source>
        <dbReference type="EMBL" id="RDS82797.1"/>
    </source>
</evidence>
<dbReference type="Proteomes" id="UP000254258">
    <property type="component" value="Unassembled WGS sequence"/>
</dbReference>
<gene>
    <name evidence="3" type="ORF">DWU98_06500</name>
</gene>
<organism evidence="3 4">
    <name type="scientific">Dyella monticola</name>
    <dbReference type="NCBI Taxonomy" id="1927958"/>
    <lineage>
        <taxon>Bacteria</taxon>
        <taxon>Pseudomonadati</taxon>
        <taxon>Pseudomonadota</taxon>
        <taxon>Gammaproteobacteria</taxon>
        <taxon>Lysobacterales</taxon>
        <taxon>Rhodanobacteraceae</taxon>
        <taxon>Dyella</taxon>
    </lineage>
</organism>
<keyword evidence="4" id="KW-1185">Reference proteome</keyword>
<accession>A0A370X3C3</accession>
<protein>
    <recommendedName>
        <fullName evidence="2">Dermonecrotic toxin N-terminal domain-containing protein</fullName>
    </recommendedName>
</protein>
<proteinExistence type="predicted"/>
<evidence type="ECO:0000259" key="2">
    <source>
        <dbReference type="Pfam" id="PF20178"/>
    </source>
</evidence>
<name>A0A370X3C3_9GAMM</name>
<feature type="region of interest" description="Disordered" evidence="1">
    <location>
        <begin position="27"/>
        <end position="51"/>
    </location>
</feature>
<dbReference type="EMBL" id="QRBE01000003">
    <property type="protein sequence ID" value="RDS82797.1"/>
    <property type="molecule type" value="Genomic_DNA"/>
</dbReference>
<feature type="domain" description="Dermonecrotic toxin N-terminal" evidence="2">
    <location>
        <begin position="3"/>
        <end position="266"/>
    </location>
</feature>
<feature type="compositionally biased region" description="Basic and acidic residues" evidence="1">
    <location>
        <begin position="33"/>
        <end position="42"/>
    </location>
</feature>
<comment type="caution">
    <text evidence="3">The sequence shown here is derived from an EMBL/GenBank/DDBJ whole genome shotgun (WGS) entry which is preliminary data.</text>
</comment>
<dbReference type="InterPro" id="IPR046673">
    <property type="entry name" value="ToxA_N"/>
</dbReference>
<dbReference type="AlphaFoldDB" id="A0A370X3C3"/>
<evidence type="ECO:0000256" key="1">
    <source>
        <dbReference type="SAM" id="MobiDB-lite"/>
    </source>
</evidence>
<dbReference type="Pfam" id="PF20178">
    <property type="entry name" value="ToxA_N"/>
    <property type="match status" value="1"/>
</dbReference>